<keyword evidence="4" id="KW-0411">Iron-sulfur</keyword>
<keyword evidence="3" id="KW-0408">Iron</keyword>
<dbReference type="PANTHER" id="PTHR10134">
    <property type="entry name" value="CYTOCHROME B-C1 COMPLEX SUBUNIT RIESKE, MITOCHONDRIAL"/>
    <property type="match status" value="1"/>
</dbReference>
<dbReference type="Proteomes" id="UP001597187">
    <property type="component" value="Unassembled WGS sequence"/>
</dbReference>
<protein>
    <submittedName>
        <fullName evidence="7">Ubiquinol-cytochrome c reductase iron-sulfur subunit</fullName>
    </submittedName>
</protein>
<evidence type="ECO:0000256" key="5">
    <source>
        <dbReference type="ARBA" id="ARBA00023157"/>
    </source>
</evidence>
<evidence type="ECO:0000313" key="7">
    <source>
        <dbReference type="EMBL" id="MFD1514734.1"/>
    </source>
</evidence>
<dbReference type="SUPFAM" id="SSF50022">
    <property type="entry name" value="ISP domain"/>
    <property type="match status" value="1"/>
</dbReference>
<dbReference type="PROSITE" id="PS51296">
    <property type="entry name" value="RIESKE"/>
    <property type="match status" value="1"/>
</dbReference>
<evidence type="ECO:0000313" key="8">
    <source>
        <dbReference type="Proteomes" id="UP001597187"/>
    </source>
</evidence>
<evidence type="ECO:0000256" key="2">
    <source>
        <dbReference type="ARBA" id="ARBA00022723"/>
    </source>
</evidence>
<dbReference type="PROSITE" id="PS51318">
    <property type="entry name" value="TAT"/>
    <property type="match status" value="1"/>
</dbReference>
<evidence type="ECO:0000256" key="3">
    <source>
        <dbReference type="ARBA" id="ARBA00023004"/>
    </source>
</evidence>
<keyword evidence="5" id="KW-1015">Disulfide bond</keyword>
<evidence type="ECO:0000259" key="6">
    <source>
        <dbReference type="PROSITE" id="PS51296"/>
    </source>
</evidence>
<comment type="caution">
    <text evidence="7">The sequence shown here is derived from an EMBL/GenBank/DDBJ whole genome shotgun (WGS) entry which is preliminary data.</text>
</comment>
<evidence type="ECO:0000256" key="4">
    <source>
        <dbReference type="ARBA" id="ARBA00023014"/>
    </source>
</evidence>
<dbReference type="InterPro" id="IPR014349">
    <property type="entry name" value="Rieske_Fe-S_prot"/>
</dbReference>
<keyword evidence="1" id="KW-0001">2Fe-2S</keyword>
<keyword evidence="8" id="KW-1185">Reference proteome</keyword>
<keyword evidence="2" id="KW-0479">Metal-binding</keyword>
<dbReference type="GO" id="GO:0046872">
    <property type="term" value="F:metal ion binding"/>
    <property type="evidence" value="ECO:0007669"/>
    <property type="project" value="UniProtKB-KW"/>
</dbReference>
<dbReference type="EMBL" id="JBHUDC010000008">
    <property type="protein sequence ID" value="MFD1514734.1"/>
    <property type="molecule type" value="Genomic_DNA"/>
</dbReference>
<evidence type="ECO:0000256" key="1">
    <source>
        <dbReference type="ARBA" id="ARBA00022714"/>
    </source>
</evidence>
<dbReference type="RefSeq" id="WP_250874673.1">
    <property type="nucleotide sequence ID" value="NZ_JALXFV010000008.1"/>
</dbReference>
<proteinExistence type="predicted"/>
<dbReference type="Gene3D" id="2.102.10.10">
    <property type="entry name" value="Rieske [2Fe-2S] iron-sulphur domain"/>
    <property type="match status" value="1"/>
</dbReference>
<dbReference type="InterPro" id="IPR017941">
    <property type="entry name" value="Rieske_2Fe-2S"/>
</dbReference>
<reference evidence="7 8" key="1">
    <citation type="journal article" date="2019" name="Int. J. Syst. Evol. Microbiol.">
        <title>The Global Catalogue of Microorganisms (GCM) 10K type strain sequencing project: providing services to taxonomists for standard genome sequencing and annotation.</title>
        <authorList>
            <consortium name="The Broad Institute Genomics Platform"/>
            <consortium name="The Broad Institute Genome Sequencing Center for Infectious Disease"/>
            <person name="Wu L."/>
            <person name="Ma J."/>
        </authorList>
    </citation>
    <scope>NUCLEOTIDE SEQUENCE [LARGE SCALE GENOMIC DNA]</scope>
    <source>
        <strain evidence="7 8">CGMCC 1.12563</strain>
    </source>
</reference>
<dbReference type="AlphaFoldDB" id="A0ABD6AYV7"/>
<organism evidence="7 8">
    <name type="scientific">Halomarina rubra</name>
    <dbReference type="NCBI Taxonomy" id="2071873"/>
    <lineage>
        <taxon>Archaea</taxon>
        <taxon>Methanobacteriati</taxon>
        <taxon>Methanobacteriota</taxon>
        <taxon>Stenosarchaea group</taxon>
        <taxon>Halobacteria</taxon>
        <taxon>Halobacteriales</taxon>
        <taxon>Natronomonadaceae</taxon>
        <taxon>Halomarina</taxon>
    </lineage>
</organism>
<accession>A0ABD6AYV7</accession>
<name>A0ABD6AYV7_9EURY</name>
<gene>
    <name evidence="7" type="ORF">ACFSBT_15745</name>
</gene>
<sequence>MDSDKYPGTTSRRRFVKGVLGASVLAGVGTAGGAAVTTATNPAGLGGGNIEFLGIELVEGPAPRGMPLIPVEIGDDGTISGLWPEAEQRDVGGRSVAVAQTDVGGTTYSTEWFQYCGIQDIPAIDPEADQDNTFRYDESSPYDWQSEDVTAGDPMNVADFEDYNSWGNGIGQAGLGKPATGTWRSDGVDSEETLPVQVLRIADSEADRMRQDPTMAAWLDAAAPENVLAWLSKCTHFCCVPGFKSTPQSTQFNAENDVYCPCHQSVYDPFSLVSESFVALPRPEGE</sequence>
<dbReference type="GO" id="GO:0051537">
    <property type="term" value="F:2 iron, 2 sulfur cluster binding"/>
    <property type="evidence" value="ECO:0007669"/>
    <property type="project" value="UniProtKB-KW"/>
</dbReference>
<feature type="domain" description="Rieske" evidence="6">
    <location>
        <begin position="196"/>
        <end position="286"/>
    </location>
</feature>
<dbReference type="InterPro" id="IPR006311">
    <property type="entry name" value="TAT_signal"/>
</dbReference>
<dbReference type="InterPro" id="IPR036922">
    <property type="entry name" value="Rieske_2Fe-2S_sf"/>
</dbReference>